<feature type="compositionally biased region" description="Basic and acidic residues" evidence="1">
    <location>
        <begin position="100"/>
        <end position="111"/>
    </location>
</feature>
<evidence type="ECO:0000313" key="4">
    <source>
        <dbReference type="Proteomes" id="UP000265520"/>
    </source>
</evidence>
<feature type="compositionally biased region" description="Basic and acidic residues" evidence="1">
    <location>
        <begin position="129"/>
        <end position="138"/>
    </location>
</feature>
<evidence type="ECO:0000259" key="2">
    <source>
        <dbReference type="Pfam" id="PF14214"/>
    </source>
</evidence>
<dbReference type="PANTHER" id="PTHR45786:SF74">
    <property type="entry name" value="ATP-DEPENDENT DNA HELICASE"/>
    <property type="match status" value="1"/>
</dbReference>
<feature type="region of interest" description="Disordered" evidence="1">
    <location>
        <begin position="100"/>
        <end position="140"/>
    </location>
</feature>
<keyword evidence="3" id="KW-0378">Hydrolase</keyword>
<reference evidence="3 4" key="1">
    <citation type="journal article" date="2018" name="Front. Plant Sci.">
        <title>Red Clover (Trifolium pratense) and Zigzag Clover (T. medium) - A Picture of Genomic Similarities and Differences.</title>
        <authorList>
            <person name="Dluhosova J."/>
            <person name="Istvanek J."/>
            <person name="Nedelnik J."/>
            <person name="Repkova J."/>
        </authorList>
    </citation>
    <scope>NUCLEOTIDE SEQUENCE [LARGE SCALE GENOMIC DNA]</scope>
    <source>
        <strain evidence="4">cv. 10/8</strain>
        <tissue evidence="3">Leaf</tissue>
    </source>
</reference>
<organism evidence="3 4">
    <name type="scientific">Trifolium medium</name>
    <dbReference type="NCBI Taxonomy" id="97028"/>
    <lineage>
        <taxon>Eukaryota</taxon>
        <taxon>Viridiplantae</taxon>
        <taxon>Streptophyta</taxon>
        <taxon>Embryophyta</taxon>
        <taxon>Tracheophyta</taxon>
        <taxon>Spermatophyta</taxon>
        <taxon>Magnoliopsida</taxon>
        <taxon>eudicotyledons</taxon>
        <taxon>Gunneridae</taxon>
        <taxon>Pentapetalae</taxon>
        <taxon>rosids</taxon>
        <taxon>fabids</taxon>
        <taxon>Fabales</taxon>
        <taxon>Fabaceae</taxon>
        <taxon>Papilionoideae</taxon>
        <taxon>50 kb inversion clade</taxon>
        <taxon>NPAAA clade</taxon>
        <taxon>Hologalegina</taxon>
        <taxon>IRL clade</taxon>
        <taxon>Trifolieae</taxon>
        <taxon>Trifolium</taxon>
    </lineage>
</organism>
<dbReference type="Proteomes" id="UP000265520">
    <property type="component" value="Unassembled WGS sequence"/>
</dbReference>
<sequence length="787" mass="89496">MCPQVLTNYSNKLDLTKPGWFIDGAKEKAMVFFKVNQGMWYISSGHLVAKKFGFTEPTLIYLYPRLNNNEFLMFEKYYHKILKNAEPPAYKKQIFLASESDKDDKHNADHESPEDDNEHGEDDNEYAEDDNHNGHDDQAYEIDPTPFYEFNVNVTDAMANSIQVLHFPNKTSKHVLAHNQQQIYVRDVDSGRVFNCVISTASRNKYERYIGEGNGSAIEVSQSKIAMFHGMSSMTENSTLSYSNLENVQPMDSNPNCISIINNTSIVKRKADRIPLSPLNPDSILTPNTSQDINLTIQSKRMRTPNPKYFSPTSCFINTLEDSMVTPSKSSRLIEYQKGSTSAFSQVTNSPSSGVINPTLKTTDAKYSRKVPLINKYIGVQRLDFDDDTHGSHDVVDKLNVFKSTLYATSESEVIINFGLPEFTCKYCSAELWYEERSDKSTNGLQVDFSICCQKGEVVLPLLKKPPKLLLDLINGNEPRSRNYKENIRAYNSMFAFTSMGGEINDNINNGGGPPQFILGGQNYHRIGSLLPEAGTTPKFAQLYVFDTQNEANNRAACFRSSNKKKDTIDISLVKDLQDMIHSFNPLAKAYRKVRDSFQSGSGCQLSLRLYRNRDKDSRMHNIPTADEVAGLIVGDFEDSDIGRDVIINERQYGLTRIHETHVLFLPLQYPLIFPRGENGWEPDIPRTYRGELPNNKKRERVTIREFIAFRLQERTVEFGNILSSKRLFQQFVVDCYTMLEAQRLSFIRENQPNIRQDILSGLQEAVDRGDVDASLVGKRIIIPDSF</sequence>
<evidence type="ECO:0000313" key="3">
    <source>
        <dbReference type="EMBL" id="MCH79378.1"/>
    </source>
</evidence>
<dbReference type="GO" id="GO:0004386">
    <property type="term" value="F:helicase activity"/>
    <property type="evidence" value="ECO:0007669"/>
    <property type="project" value="UniProtKB-KW"/>
</dbReference>
<dbReference type="EMBL" id="LXQA010000076">
    <property type="protein sequence ID" value="MCH79378.1"/>
    <property type="molecule type" value="Genomic_DNA"/>
</dbReference>
<dbReference type="InterPro" id="IPR025476">
    <property type="entry name" value="Helitron_helicase-like"/>
</dbReference>
<name>A0A392LWR0_9FABA</name>
<feature type="compositionally biased region" description="Acidic residues" evidence="1">
    <location>
        <begin position="112"/>
        <end position="128"/>
    </location>
</feature>
<protein>
    <submittedName>
        <fullName evidence="3">ATP-dependent DNA helicase PIF1</fullName>
    </submittedName>
</protein>
<dbReference type="AlphaFoldDB" id="A0A392LWR0"/>
<proteinExistence type="predicted"/>
<feature type="non-terminal residue" evidence="3">
    <location>
        <position position="787"/>
    </location>
</feature>
<keyword evidence="3" id="KW-0347">Helicase</keyword>
<dbReference type="PANTHER" id="PTHR45786">
    <property type="entry name" value="DNA BINDING PROTEIN-LIKE"/>
    <property type="match status" value="1"/>
</dbReference>
<feature type="domain" description="Helitron helicase-like" evidence="2">
    <location>
        <begin position="707"/>
        <end position="787"/>
    </location>
</feature>
<evidence type="ECO:0000256" key="1">
    <source>
        <dbReference type="SAM" id="MobiDB-lite"/>
    </source>
</evidence>
<gene>
    <name evidence="3" type="ORF">A2U01_0000127</name>
</gene>
<dbReference type="Pfam" id="PF14214">
    <property type="entry name" value="Helitron_like_N"/>
    <property type="match status" value="1"/>
</dbReference>
<keyword evidence="4" id="KW-1185">Reference proteome</keyword>
<keyword evidence="3" id="KW-0067">ATP-binding</keyword>
<accession>A0A392LWR0</accession>
<keyword evidence="3" id="KW-0547">Nucleotide-binding</keyword>
<comment type="caution">
    <text evidence="3">The sequence shown here is derived from an EMBL/GenBank/DDBJ whole genome shotgun (WGS) entry which is preliminary data.</text>
</comment>